<dbReference type="CDD" id="cd03425">
    <property type="entry name" value="NUDIX_MutT_NudA_like"/>
    <property type="match status" value="1"/>
</dbReference>
<comment type="catalytic activity">
    <reaction evidence="10">
        <text>8-oxo-dGTP + H2O = 8-oxo-dGMP + diphosphate + H(+)</text>
        <dbReference type="Rhea" id="RHEA:31575"/>
        <dbReference type="ChEBI" id="CHEBI:15377"/>
        <dbReference type="ChEBI" id="CHEBI:15378"/>
        <dbReference type="ChEBI" id="CHEBI:33019"/>
        <dbReference type="ChEBI" id="CHEBI:63224"/>
        <dbReference type="ChEBI" id="CHEBI:77896"/>
        <dbReference type="EC" id="3.6.1.55"/>
    </reaction>
</comment>
<dbReference type="InterPro" id="IPR000086">
    <property type="entry name" value="NUDIX_hydrolase_dom"/>
</dbReference>
<gene>
    <name evidence="14" type="ORF">GCM10009606_38220</name>
</gene>
<dbReference type="Pfam" id="PF00293">
    <property type="entry name" value="NUDIX"/>
    <property type="match status" value="1"/>
</dbReference>
<dbReference type="InterPro" id="IPR015797">
    <property type="entry name" value="NUDIX_hydrolase-like_dom_sf"/>
</dbReference>
<dbReference type="InterPro" id="IPR020084">
    <property type="entry name" value="NUDIX_hydrolase_CS"/>
</dbReference>
<evidence type="ECO:0000256" key="12">
    <source>
        <dbReference type="RuleBase" id="RU003476"/>
    </source>
</evidence>
<evidence type="ECO:0000256" key="8">
    <source>
        <dbReference type="ARBA" id="ARBA00022842"/>
    </source>
</evidence>
<dbReference type="PRINTS" id="PR00502">
    <property type="entry name" value="NUDIXFAMILY"/>
</dbReference>
<feature type="domain" description="Nudix hydrolase" evidence="13">
    <location>
        <begin position="1"/>
        <end position="122"/>
    </location>
</feature>
<dbReference type="RefSeq" id="WP_343909219.1">
    <property type="nucleotide sequence ID" value="NZ_BAAAJE010000023.1"/>
</dbReference>
<dbReference type="Gene3D" id="3.90.79.10">
    <property type="entry name" value="Nucleoside Triphosphate Pyrophosphohydrolase"/>
    <property type="match status" value="1"/>
</dbReference>
<keyword evidence="4" id="KW-0235">DNA replication</keyword>
<keyword evidence="9" id="KW-0234">DNA repair</keyword>
<evidence type="ECO:0000256" key="5">
    <source>
        <dbReference type="ARBA" id="ARBA00022723"/>
    </source>
</evidence>
<evidence type="ECO:0000256" key="3">
    <source>
        <dbReference type="ARBA" id="ARBA00022457"/>
    </source>
</evidence>
<reference evidence="15" key="1">
    <citation type="journal article" date="2019" name="Int. J. Syst. Evol. Microbiol.">
        <title>The Global Catalogue of Microorganisms (GCM) 10K type strain sequencing project: providing services to taxonomists for standard genome sequencing and annotation.</title>
        <authorList>
            <consortium name="The Broad Institute Genomics Platform"/>
            <consortium name="The Broad Institute Genome Sequencing Center for Infectious Disease"/>
            <person name="Wu L."/>
            <person name="Ma J."/>
        </authorList>
    </citation>
    <scope>NUCLEOTIDE SEQUENCE [LARGE SCALE GENOMIC DNA]</scope>
    <source>
        <strain evidence="15">JCM 11813</strain>
    </source>
</reference>
<protein>
    <recommendedName>
        <fullName evidence="11">8-oxo-dGTP diphosphatase</fullName>
        <ecNumber evidence="11">3.6.1.55</ecNumber>
    </recommendedName>
</protein>
<keyword evidence="8" id="KW-0460">Magnesium</keyword>
<proteinExistence type="inferred from homology"/>
<dbReference type="SUPFAM" id="SSF55811">
    <property type="entry name" value="Nudix"/>
    <property type="match status" value="1"/>
</dbReference>
<evidence type="ECO:0000313" key="14">
    <source>
        <dbReference type="EMBL" id="GAA1156530.1"/>
    </source>
</evidence>
<dbReference type="EC" id="3.6.1.55" evidence="11"/>
<evidence type="ECO:0000256" key="6">
    <source>
        <dbReference type="ARBA" id="ARBA00022763"/>
    </source>
</evidence>
<evidence type="ECO:0000256" key="2">
    <source>
        <dbReference type="ARBA" id="ARBA00005582"/>
    </source>
</evidence>
<dbReference type="PANTHER" id="PTHR47707:SF1">
    <property type="entry name" value="NUDIX HYDROLASE FAMILY PROTEIN"/>
    <property type="match status" value="1"/>
</dbReference>
<dbReference type="PROSITE" id="PS51462">
    <property type="entry name" value="NUDIX"/>
    <property type="match status" value="1"/>
</dbReference>
<dbReference type="InterPro" id="IPR020476">
    <property type="entry name" value="Nudix_hydrolase"/>
</dbReference>
<comment type="caution">
    <text evidence="14">The sequence shown here is derived from an EMBL/GenBank/DDBJ whole genome shotgun (WGS) entry which is preliminary data.</text>
</comment>
<keyword evidence="6" id="KW-0227">DNA damage</keyword>
<evidence type="ECO:0000313" key="15">
    <source>
        <dbReference type="Proteomes" id="UP001499979"/>
    </source>
</evidence>
<evidence type="ECO:0000256" key="4">
    <source>
        <dbReference type="ARBA" id="ARBA00022705"/>
    </source>
</evidence>
<dbReference type="EMBL" id="BAAAJE010000023">
    <property type="protein sequence ID" value="GAA1156530.1"/>
    <property type="molecule type" value="Genomic_DNA"/>
</dbReference>
<evidence type="ECO:0000259" key="13">
    <source>
        <dbReference type="PROSITE" id="PS51462"/>
    </source>
</evidence>
<dbReference type="Proteomes" id="UP001499979">
    <property type="component" value="Unassembled WGS sequence"/>
</dbReference>
<dbReference type="InterPro" id="IPR047127">
    <property type="entry name" value="MutT-like"/>
</dbReference>
<accession>A0ABP4F521</accession>
<sequence>MSSVVGAAIVRDGRVLSARRTFPAEAAGRWEFPGGKVEPGETPEAALVREIAEELGCTVALTGWLPGEVAIGDRHVLTVAVAELVAGEPRPHEHDALRWLGAAELDSVDWLEPDRPFLDHLRDGVLSCSG</sequence>
<comment type="cofactor">
    <cofactor evidence="1">
        <name>Mg(2+)</name>
        <dbReference type="ChEBI" id="CHEBI:18420"/>
    </cofactor>
</comment>
<keyword evidence="15" id="KW-1185">Reference proteome</keyword>
<name>A0ABP4F521_9ACTN</name>
<keyword evidence="5" id="KW-0479">Metal-binding</keyword>
<evidence type="ECO:0000256" key="9">
    <source>
        <dbReference type="ARBA" id="ARBA00023204"/>
    </source>
</evidence>
<organism evidence="14 15">
    <name type="scientific">Nocardioides aquiterrae</name>
    <dbReference type="NCBI Taxonomy" id="203799"/>
    <lineage>
        <taxon>Bacteria</taxon>
        <taxon>Bacillati</taxon>
        <taxon>Actinomycetota</taxon>
        <taxon>Actinomycetes</taxon>
        <taxon>Propionibacteriales</taxon>
        <taxon>Nocardioidaceae</taxon>
        <taxon>Nocardioides</taxon>
    </lineage>
</organism>
<keyword evidence="3" id="KW-0515">Mutator protein</keyword>
<keyword evidence="7 12" id="KW-0378">Hydrolase</keyword>
<evidence type="ECO:0000256" key="11">
    <source>
        <dbReference type="ARBA" id="ARBA00038905"/>
    </source>
</evidence>
<evidence type="ECO:0000256" key="10">
    <source>
        <dbReference type="ARBA" id="ARBA00035861"/>
    </source>
</evidence>
<dbReference type="PANTHER" id="PTHR47707">
    <property type="entry name" value="8-OXO-DGTP DIPHOSPHATASE"/>
    <property type="match status" value="1"/>
</dbReference>
<dbReference type="PROSITE" id="PS00893">
    <property type="entry name" value="NUDIX_BOX"/>
    <property type="match status" value="1"/>
</dbReference>
<evidence type="ECO:0000256" key="7">
    <source>
        <dbReference type="ARBA" id="ARBA00022801"/>
    </source>
</evidence>
<evidence type="ECO:0000256" key="1">
    <source>
        <dbReference type="ARBA" id="ARBA00001946"/>
    </source>
</evidence>
<comment type="similarity">
    <text evidence="2 12">Belongs to the Nudix hydrolase family.</text>
</comment>